<sequence>MPQPHRLDWTNAWPAAPLGRLTPDAAAIHDLHKGEMAHRLKAELAAGHLPFIDMPYRAALEAGLAALQPTLARYRHMVLLGIGGSALGARALQRAFFPQQDRPGHDGPWLWIADNVDADTMEAWFANLPPEQTIVVAVSKSGGTIETLAQYFLASQWLQSALGDRWREHMLVVTDETSGFLRQEAQAANLPSLPVPDHLGGRYSVLSAVGLVPAAFMGLDWRALLDGAQAAGASLVADPAHALPGHPAWQLALWNMALADAHYSQLIFFCYVPLWAPFGPWFAQLWAESLGKEGKGTMPLPAVGVTDQHSLQQMFLDGPRDKGCLFLTCPGLPQGRPFPADLPDKWAFLKGRRFGELLDAEGLGTRMALAKQGTPLVELRMGDTGEAAAGRLMGLLELATLFTGWLMNINPLDQPAVELGKRLANARLGAPGYPAEEADLAAFLGRAEQSQEF</sequence>
<keyword evidence="10" id="KW-1185">Reference proteome</keyword>
<proteinExistence type="inferred from homology"/>
<dbReference type="Gene3D" id="3.40.50.10490">
    <property type="entry name" value="Glucose-6-phosphate isomerase like protein, domain 1"/>
    <property type="match status" value="2"/>
</dbReference>
<dbReference type="SUPFAM" id="SSF53697">
    <property type="entry name" value="SIS domain"/>
    <property type="match status" value="1"/>
</dbReference>
<evidence type="ECO:0000256" key="7">
    <source>
        <dbReference type="ARBA" id="ARBA00029321"/>
    </source>
</evidence>
<dbReference type="Proteomes" id="UP001180616">
    <property type="component" value="Chromosome"/>
</dbReference>
<evidence type="ECO:0000256" key="2">
    <source>
        <dbReference type="ARBA" id="ARBA00006604"/>
    </source>
</evidence>
<dbReference type="PRINTS" id="PR00662">
    <property type="entry name" value="G6PISOMERASE"/>
</dbReference>
<accession>A0ABY9QY83</accession>
<dbReference type="InterPro" id="IPR018189">
    <property type="entry name" value="Phosphoglucose_isomerase_CS"/>
</dbReference>
<keyword evidence="6 8" id="KW-0413">Isomerase</keyword>
<dbReference type="InterPro" id="IPR046348">
    <property type="entry name" value="SIS_dom_sf"/>
</dbReference>
<dbReference type="CDD" id="cd05016">
    <property type="entry name" value="SIS_PGI_2"/>
    <property type="match status" value="1"/>
</dbReference>
<dbReference type="PROSITE" id="PS51463">
    <property type="entry name" value="P_GLUCOSE_ISOMERASE_3"/>
    <property type="match status" value="1"/>
</dbReference>
<dbReference type="PANTHER" id="PTHR11469:SF1">
    <property type="entry name" value="GLUCOSE-6-PHOSPHATE ISOMERASE"/>
    <property type="match status" value="1"/>
</dbReference>
<organism evidence="9 10">
    <name type="scientific">Nitratidesulfovibrio liaohensis</name>
    <dbReference type="NCBI Taxonomy" id="2604158"/>
    <lineage>
        <taxon>Bacteria</taxon>
        <taxon>Pseudomonadati</taxon>
        <taxon>Thermodesulfobacteriota</taxon>
        <taxon>Desulfovibrionia</taxon>
        <taxon>Desulfovibrionales</taxon>
        <taxon>Desulfovibrionaceae</taxon>
        <taxon>Nitratidesulfovibrio</taxon>
    </lineage>
</organism>
<dbReference type="CDD" id="cd05015">
    <property type="entry name" value="SIS_PGI_1"/>
    <property type="match status" value="1"/>
</dbReference>
<evidence type="ECO:0000256" key="6">
    <source>
        <dbReference type="ARBA" id="ARBA00023235"/>
    </source>
</evidence>
<dbReference type="EC" id="5.3.1.9" evidence="3 8"/>
<evidence type="ECO:0000256" key="8">
    <source>
        <dbReference type="RuleBase" id="RU000612"/>
    </source>
</evidence>
<dbReference type="InterPro" id="IPR001672">
    <property type="entry name" value="G6P_Isomerase"/>
</dbReference>
<dbReference type="GO" id="GO:0016853">
    <property type="term" value="F:isomerase activity"/>
    <property type="evidence" value="ECO:0007669"/>
    <property type="project" value="UniProtKB-KW"/>
</dbReference>
<comment type="similarity">
    <text evidence="2 8">Belongs to the GPI family.</text>
</comment>
<dbReference type="InterPro" id="IPR035482">
    <property type="entry name" value="SIS_PGI_2"/>
</dbReference>
<dbReference type="RefSeq" id="WP_309540586.1">
    <property type="nucleotide sequence ID" value="NZ_CP133659.1"/>
</dbReference>
<gene>
    <name evidence="9" type="ORF">KPS_002517</name>
</gene>
<dbReference type="PANTHER" id="PTHR11469">
    <property type="entry name" value="GLUCOSE-6-PHOSPHATE ISOMERASE"/>
    <property type="match status" value="1"/>
</dbReference>
<evidence type="ECO:0000256" key="3">
    <source>
        <dbReference type="ARBA" id="ARBA00011952"/>
    </source>
</evidence>
<dbReference type="InterPro" id="IPR035476">
    <property type="entry name" value="SIS_PGI_1"/>
</dbReference>
<dbReference type="PROSITE" id="PS00765">
    <property type="entry name" value="P_GLUCOSE_ISOMERASE_1"/>
    <property type="match status" value="1"/>
</dbReference>
<reference evidence="9" key="1">
    <citation type="submission" date="2023-09" db="EMBL/GenBank/DDBJ databases">
        <authorList>
            <consortium name="CW5 consortium"/>
            <person name="Lu C.-W."/>
        </authorList>
    </citation>
    <scope>NUCLEOTIDE SEQUENCE</scope>
    <source>
        <strain evidence="9">KPS</strain>
    </source>
</reference>
<protein>
    <recommendedName>
        <fullName evidence="3 8">Glucose-6-phosphate isomerase</fullName>
        <ecNumber evidence="3 8">5.3.1.9</ecNumber>
    </recommendedName>
</protein>
<dbReference type="Pfam" id="PF00342">
    <property type="entry name" value="PGI"/>
    <property type="match status" value="1"/>
</dbReference>
<evidence type="ECO:0000256" key="5">
    <source>
        <dbReference type="ARBA" id="ARBA00023152"/>
    </source>
</evidence>
<evidence type="ECO:0000256" key="1">
    <source>
        <dbReference type="ARBA" id="ARBA00004926"/>
    </source>
</evidence>
<comment type="catalytic activity">
    <reaction evidence="7 8">
        <text>alpha-D-glucose 6-phosphate = beta-D-fructose 6-phosphate</text>
        <dbReference type="Rhea" id="RHEA:11816"/>
        <dbReference type="ChEBI" id="CHEBI:57634"/>
        <dbReference type="ChEBI" id="CHEBI:58225"/>
        <dbReference type="EC" id="5.3.1.9"/>
    </reaction>
</comment>
<comment type="pathway">
    <text evidence="1 8">Carbohydrate degradation; glycolysis; D-glyceraldehyde 3-phosphate and glycerone phosphate from D-glucose: step 2/4.</text>
</comment>
<name>A0ABY9QY83_9BACT</name>
<dbReference type="EMBL" id="CP133659">
    <property type="protein sequence ID" value="WMW64495.1"/>
    <property type="molecule type" value="Genomic_DNA"/>
</dbReference>
<keyword evidence="5 8" id="KW-0324">Glycolysis</keyword>
<keyword evidence="4 8" id="KW-0312">Gluconeogenesis</keyword>
<evidence type="ECO:0000256" key="4">
    <source>
        <dbReference type="ARBA" id="ARBA00022432"/>
    </source>
</evidence>
<evidence type="ECO:0000313" key="10">
    <source>
        <dbReference type="Proteomes" id="UP001180616"/>
    </source>
</evidence>
<evidence type="ECO:0000313" key="9">
    <source>
        <dbReference type="EMBL" id="WMW64495.1"/>
    </source>
</evidence>